<protein>
    <submittedName>
        <fullName evidence="1">Uncharacterized protein</fullName>
    </submittedName>
</protein>
<evidence type="ECO:0000313" key="2">
    <source>
        <dbReference type="Proteomes" id="UP000566819"/>
    </source>
</evidence>
<gene>
    <name evidence="1" type="ORF">G7Y89_g14592</name>
</gene>
<name>A0A8H4QZT7_9HELO</name>
<accession>A0A8H4QZT7</accession>
<keyword evidence="2" id="KW-1185">Reference proteome</keyword>
<dbReference type="Proteomes" id="UP000566819">
    <property type="component" value="Unassembled WGS sequence"/>
</dbReference>
<evidence type="ECO:0000313" key="1">
    <source>
        <dbReference type="EMBL" id="KAF4620228.1"/>
    </source>
</evidence>
<organism evidence="1 2">
    <name type="scientific">Cudoniella acicularis</name>
    <dbReference type="NCBI Taxonomy" id="354080"/>
    <lineage>
        <taxon>Eukaryota</taxon>
        <taxon>Fungi</taxon>
        <taxon>Dikarya</taxon>
        <taxon>Ascomycota</taxon>
        <taxon>Pezizomycotina</taxon>
        <taxon>Leotiomycetes</taxon>
        <taxon>Helotiales</taxon>
        <taxon>Tricladiaceae</taxon>
        <taxon>Cudoniella</taxon>
    </lineage>
</organism>
<sequence>MVSWGLRGFYSIQVDVDFSHRPVSALRRPRGTTSWRSLVDLTSLTITLALARKVSRLTIDIDLLSTFVLNKGVIQPSQHINHLPNPLFTMIFTC</sequence>
<dbReference type="AlphaFoldDB" id="A0A8H4QZT7"/>
<dbReference type="EMBL" id="JAAMPI010001972">
    <property type="protein sequence ID" value="KAF4620228.1"/>
    <property type="molecule type" value="Genomic_DNA"/>
</dbReference>
<reference evidence="1 2" key="1">
    <citation type="submission" date="2020-03" db="EMBL/GenBank/DDBJ databases">
        <title>Draft Genome Sequence of Cudoniella acicularis.</title>
        <authorList>
            <person name="Buettner E."/>
            <person name="Kellner H."/>
        </authorList>
    </citation>
    <scope>NUCLEOTIDE SEQUENCE [LARGE SCALE GENOMIC DNA]</scope>
    <source>
        <strain evidence="1 2">DSM 108380</strain>
    </source>
</reference>
<proteinExistence type="predicted"/>
<comment type="caution">
    <text evidence="1">The sequence shown here is derived from an EMBL/GenBank/DDBJ whole genome shotgun (WGS) entry which is preliminary data.</text>
</comment>